<name>A0AAV5SXP1_9BILA</name>
<organism evidence="1 2">
    <name type="scientific">Pristionchus entomophagus</name>
    <dbReference type="NCBI Taxonomy" id="358040"/>
    <lineage>
        <taxon>Eukaryota</taxon>
        <taxon>Metazoa</taxon>
        <taxon>Ecdysozoa</taxon>
        <taxon>Nematoda</taxon>
        <taxon>Chromadorea</taxon>
        <taxon>Rhabditida</taxon>
        <taxon>Rhabditina</taxon>
        <taxon>Diplogasteromorpha</taxon>
        <taxon>Diplogasteroidea</taxon>
        <taxon>Neodiplogasteridae</taxon>
        <taxon>Pristionchus</taxon>
    </lineage>
</organism>
<evidence type="ECO:0000313" key="2">
    <source>
        <dbReference type="Proteomes" id="UP001432027"/>
    </source>
</evidence>
<dbReference type="EMBL" id="BTSX01000003">
    <property type="protein sequence ID" value="GMS87547.1"/>
    <property type="molecule type" value="Genomic_DNA"/>
</dbReference>
<reference evidence="1" key="1">
    <citation type="submission" date="2023-10" db="EMBL/GenBank/DDBJ databases">
        <title>Genome assembly of Pristionchus species.</title>
        <authorList>
            <person name="Yoshida K."/>
            <person name="Sommer R.J."/>
        </authorList>
    </citation>
    <scope>NUCLEOTIDE SEQUENCE</scope>
    <source>
        <strain evidence="1">RS0144</strain>
    </source>
</reference>
<dbReference type="Proteomes" id="UP001432027">
    <property type="component" value="Unassembled WGS sequence"/>
</dbReference>
<evidence type="ECO:0008006" key="3">
    <source>
        <dbReference type="Google" id="ProtNLM"/>
    </source>
</evidence>
<proteinExistence type="predicted"/>
<sequence>FGCIRMVPTDPGIPATPAPLVCPKLEPADLTDCFNSGAVMCEAAVIKEPVITCRGSSHKLHVVTEGGGEVRGQVEIKCDPVQKVWTYPSGTRIRAISVACILYGGG</sequence>
<feature type="non-terminal residue" evidence="1">
    <location>
        <position position="1"/>
    </location>
</feature>
<dbReference type="AlphaFoldDB" id="A0AAV5SXP1"/>
<keyword evidence="2" id="KW-1185">Reference proteome</keyword>
<evidence type="ECO:0000313" key="1">
    <source>
        <dbReference type="EMBL" id="GMS87547.1"/>
    </source>
</evidence>
<accession>A0AAV5SXP1</accession>
<protein>
    <recommendedName>
        <fullName evidence="3">C6 domain-containing protein</fullName>
    </recommendedName>
</protein>
<gene>
    <name evidence="1" type="ORF">PENTCL1PPCAC_9722</name>
</gene>
<comment type="caution">
    <text evidence="1">The sequence shown here is derived from an EMBL/GenBank/DDBJ whole genome shotgun (WGS) entry which is preliminary data.</text>
</comment>